<protein>
    <submittedName>
        <fullName evidence="1">Uncharacterized protein</fullName>
    </submittedName>
</protein>
<proteinExistence type="predicted"/>
<reference evidence="1" key="2">
    <citation type="journal article" date="2015" name="Fish Shellfish Immunol.">
        <title>Early steps in the European eel (Anguilla anguilla)-Vibrio vulnificus interaction in the gills: Role of the RtxA13 toxin.</title>
        <authorList>
            <person name="Callol A."/>
            <person name="Pajuelo D."/>
            <person name="Ebbesson L."/>
            <person name="Teles M."/>
            <person name="MacKenzie S."/>
            <person name="Amaro C."/>
        </authorList>
    </citation>
    <scope>NUCLEOTIDE SEQUENCE</scope>
</reference>
<dbReference type="EMBL" id="GBXM01045377">
    <property type="protein sequence ID" value="JAH63200.1"/>
    <property type="molecule type" value="Transcribed_RNA"/>
</dbReference>
<sequence>MKNRLAFLRRKK</sequence>
<evidence type="ECO:0000313" key="1">
    <source>
        <dbReference type="EMBL" id="JAH63200.1"/>
    </source>
</evidence>
<organism evidence="1">
    <name type="scientific">Anguilla anguilla</name>
    <name type="common">European freshwater eel</name>
    <name type="synonym">Muraena anguilla</name>
    <dbReference type="NCBI Taxonomy" id="7936"/>
    <lineage>
        <taxon>Eukaryota</taxon>
        <taxon>Metazoa</taxon>
        <taxon>Chordata</taxon>
        <taxon>Craniata</taxon>
        <taxon>Vertebrata</taxon>
        <taxon>Euteleostomi</taxon>
        <taxon>Actinopterygii</taxon>
        <taxon>Neopterygii</taxon>
        <taxon>Teleostei</taxon>
        <taxon>Anguilliformes</taxon>
        <taxon>Anguillidae</taxon>
        <taxon>Anguilla</taxon>
    </lineage>
</organism>
<reference evidence="1" key="1">
    <citation type="submission" date="2014-11" db="EMBL/GenBank/DDBJ databases">
        <authorList>
            <person name="Amaro Gonzalez C."/>
        </authorList>
    </citation>
    <scope>NUCLEOTIDE SEQUENCE</scope>
</reference>
<accession>A0A0E9UD80</accession>
<name>A0A0E9UD80_ANGAN</name>